<dbReference type="Proteomes" id="UP001177023">
    <property type="component" value="Unassembled WGS sequence"/>
</dbReference>
<dbReference type="InterPro" id="IPR004942">
    <property type="entry name" value="Roadblock/LAMTOR2_dom"/>
</dbReference>
<keyword evidence="5" id="KW-0493">Microtubule</keyword>
<dbReference type="GO" id="GO:0005874">
    <property type="term" value="C:microtubule"/>
    <property type="evidence" value="ECO:0007669"/>
    <property type="project" value="UniProtKB-KW"/>
</dbReference>
<keyword evidence="12" id="KW-1185">Reference proteome</keyword>
<organism evidence="11 12">
    <name type="scientific">Mesorhabditis spiculigera</name>
    <dbReference type="NCBI Taxonomy" id="96644"/>
    <lineage>
        <taxon>Eukaryota</taxon>
        <taxon>Metazoa</taxon>
        <taxon>Ecdysozoa</taxon>
        <taxon>Nematoda</taxon>
        <taxon>Chromadorea</taxon>
        <taxon>Rhabditida</taxon>
        <taxon>Rhabditina</taxon>
        <taxon>Rhabditomorpha</taxon>
        <taxon>Rhabditoidea</taxon>
        <taxon>Rhabditidae</taxon>
        <taxon>Mesorhabditinae</taxon>
        <taxon>Mesorhabditis</taxon>
    </lineage>
</organism>
<evidence type="ECO:0000256" key="8">
    <source>
        <dbReference type="ARBA" id="ARBA00023212"/>
    </source>
</evidence>
<sequence>MNTDIDDTVKRLMAQKNTTGVVIMDYSGRAIRSTLEEEATAQYCQAIHQLTDKSKGVVRDLDGTNDLTFLRLRTKKNEILVAPDKDYLMAVIQTLSANA</sequence>
<evidence type="ECO:0000256" key="4">
    <source>
        <dbReference type="ARBA" id="ARBA00022490"/>
    </source>
</evidence>
<evidence type="ECO:0000256" key="7">
    <source>
        <dbReference type="ARBA" id="ARBA00023175"/>
    </source>
</evidence>
<comment type="function">
    <text evidence="9">Acts as one of several non-catalytic accessory components of the cytoplasmic dynein 1 complex that are thought to be involved in linking dynein to cargos and to adapter proteins that regulate dynein function. Cytoplasmic dynein 1 acts as a motor for the intracellular retrograde motility of vesicles and organelles along microtubules.</text>
</comment>
<comment type="subcellular location">
    <subcellularLocation>
        <location evidence="1">Cytoplasm</location>
        <location evidence="1">Cytoskeleton</location>
    </subcellularLocation>
</comment>
<evidence type="ECO:0000256" key="5">
    <source>
        <dbReference type="ARBA" id="ARBA00022701"/>
    </source>
</evidence>
<dbReference type="EMBL" id="CATQJA010002644">
    <property type="protein sequence ID" value="CAJ0576514.1"/>
    <property type="molecule type" value="Genomic_DNA"/>
</dbReference>
<evidence type="ECO:0000256" key="9">
    <source>
        <dbReference type="ARBA" id="ARBA00025362"/>
    </source>
</evidence>
<keyword evidence="6" id="KW-0243">Dynein</keyword>
<dbReference type="SMART" id="SM00960">
    <property type="entry name" value="Robl_LC7"/>
    <property type="match status" value="1"/>
</dbReference>
<evidence type="ECO:0000256" key="1">
    <source>
        <dbReference type="ARBA" id="ARBA00004245"/>
    </source>
</evidence>
<dbReference type="GO" id="GO:0007018">
    <property type="term" value="P:microtubule-based movement"/>
    <property type="evidence" value="ECO:0007669"/>
    <property type="project" value="InterPro"/>
</dbReference>
<keyword evidence="3" id="KW-0813">Transport</keyword>
<dbReference type="PANTHER" id="PTHR10779">
    <property type="entry name" value="DYNEIN LIGHT CHAIN ROADBLOCK"/>
    <property type="match status" value="1"/>
</dbReference>
<evidence type="ECO:0000256" key="6">
    <source>
        <dbReference type="ARBA" id="ARBA00023017"/>
    </source>
</evidence>
<dbReference type="PIRSF" id="PIRSF009998">
    <property type="entry name" value="DLC7"/>
    <property type="match status" value="1"/>
</dbReference>
<dbReference type="InterPro" id="IPR016561">
    <property type="entry name" value="DYNLRB1/2"/>
</dbReference>
<protein>
    <recommendedName>
        <fullName evidence="10">Roadblock/LAMTOR2 domain-containing protein</fullName>
    </recommendedName>
</protein>
<keyword evidence="8" id="KW-0206">Cytoskeleton</keyword>
<accession>A0AA36CWV0</accession>
<evidence type="ECO:0000259" key="10">
    <source>
        <dbReference type="SMART" id="SM00960"/>
    </source>
</evidence>
<gene>
    <name evidence="11" type="ORF">MSPICULIGERA_LOCUS14805</name>
</gene>
<comment type="caution">
    <text evidence="11">The sequence shown here is derived from an EMBL/GenBank/DDBJ whole genome shotgun (WGS) entry which is preliminary data.</text>
</comment>
<name>A0AA36CWV0_9BILA</name>
<evidence type="ECO:0000256" key="2">
    <source>
        <dbReference type="ARBA" id="ARBA00007191"/>
    </source>
</evidence>
<dbReference type="Gene3D" id="3.30.450.30">
    <property type="entry name" value="Dynein light chain 2a, cytoplasmic"/>
    <property type="match status" value="1"/>
</dbReference>
<feature type="domain" description="Roadblock/LAMTOR2" evidence="10">
    <location>
        <begin position="5"/>
        <end position="93"/>
    </location>
</feature>
<reference evidence="11" key="1">
    <citation type="submission" date="2023-06" db="EMBL/GenBank/DDBJ databases">
        <authorList>
            <person name="Delattre M."/>
        </authorList>
    </citation>
    <scope>NUCLEOTIDE SEQUENCE</scope>
    <source>
        <strain evidence="11">AF72</strain>
    </source>
</reference>
<dbReference type="SUPFAM" id="SSF103196">
    <property type="entry name" value="Roadblock/LC7 domain"/>
    <property type="match status" value="1"/>
</dbReference>
<proteinExistence type="inferred from homology"/>
<evidence type="ECO:0000313" key="12">
    <source>
        <dbReference type="Proteomes" id="UP001177023"/>
    </source>
</evidence>
<keyword evidence="7" id="KW-0505">Motor protein</keyword>
<evidence type="ECO:0000313" key="11">
    <source>
        <dbReference type="EMBL" id="CAJ0576514.1"/>
    </source>
</evidence>
<feature type="non-terminal residue" evidence="11">
    <location>
        <position position="99"/>
    </location>
</feature>
<dbReference type="AlphaFoldDB" id="A0AA36CWV0"/>
<comment type="similarity">
    <text evidence="2">Belongs to the GAMAD family.</text>
</comment>
<dbReference type="GO" id="GO:0005868">
    <property type="term" value="C:cytoplasmic dynein complex"/>
    <property type="evidence" value="ECO:0007669"/>
    <property type="project" value="InterPro"/>
</dbReference>
<dbReference type="FunFam" id="3.30.450.30:FF:000009">
    <property type="entry name" value="Dynein light chain roadblock"/>
    <property type="match status" value="1"/>
</dbReference>
<keyword evidence="4" id="KW-0963">Cytoplasm</keyword>
<evidence type="ECO:0000256" key="3">
    <source>
        <dbReference type="ARBA" id="ARBA00022448"/>
    </source>
</evidence>
<dbReference type="Pfam" id="PF03259">
    <property type="entry name" value="Robl_LC7"/>
    <property type="match status" value="1"/>
</dbReference>